<dbReference type="InterPro" id="IPR050312">
    <property type="entry name" value="IolE/XylAMocC-like"/>
</dbReference>
<dbReference type="InterPro" id="IPR013022">
    <property type="entry name" value="Xyl_isomerase-like_TIM-brl"/>
</dbReference>
<dbReference type="SUPFAM" id="SSF51658">
    <property type="entry name" value="Xylose isomerase-like"/>
    <property type="match status" value="1"/>
</dbReference>
<organism evidence="2 3">
    <name type="scientific">Bianquea renquensis</name>
    <dbReference type="NCBI Taxonomy" id="2763661"/>
    <lineage>
        <taxon>Bacteria</taxon>
        <taxon>Bacillati</taxon>
        <taxon>Bacillota</taxon>
        <taxon>Clostridia</taxon>
        <taxon>Eubacteriales</taxon>
        <taxon>Bianqueaceae</taxon>
        <taxon>Bianquea</taxon>
    </lineage>
</organism>
<keyword evidence="2" id="KW-0413">Isomerase</keyword>
<dbReference type="Proteomes" id="UP000657006">
    <property type="component" value="Unassembled WGS sequence"/>
</dbReference>
<dbReference type="GO" id="GO:0016853">
    <property type="term" value="F:isomerase activity"/>
    <property type="evidence" value="ECO:0007669"/>
    <property type="project" value="UniProtKB-KW"/>
</dbReference>
<dbReference type="EMBL" id="JACRSQ010000004">
    <property type="protein sequence ID" value="MBC8542802.1"/>
    <property type="molecule type" value="Genomic_DNA"/>
</dbReference>
<dbReference type="Gene3D" id="3.20.20.150">
    <property type="entry name" value="Divalent-metal-dependent TIM barrel enzymes"/>
    <property type="match status" value="1"/>
</dbReference>
<evidence type="ECO:0000259" key="1">
    <source>
        <dbReference type="Pfam" id="PF01261"/>
    </source>
</evidence>
<dbReference type="Pfam" id="PF01261">
    <property type="entry name" value="AP_endonuc_2"/>
    <property type="match status" value="1"/>
</dbReference>
<name>A0A926DS44_9FIRM</name>
<evidence type="ECO:0000313" key="3">
    <source>
        <dbReference type="Proteomes" id="UP000657006"/>
    </source>
</evidence>
<accession>A0A926DS44</accession>
<reference evidence="2" key="1">
    <citation type="submission" date="2020-08" db="EMBL/GenBank/DDBJ databases">
        <title>Genome public.</title>
        <authorList>
            <person name="Liu C."/>
            <person name="Sun Q."/>
        </authorList>
    </citation>
    <scope>NUCLEOTIDE SEQUENCE</scope>
    <source>
        <strain evidence="2">NSJ-32</strain>
    </source>
</reference>
<protein>
    <submittedName>
        <fullName evidence="2">Sugar phosphate isomerase/epimerase</fullName>
    </submittedName>
</protein>
<sequence length="254" mass="28904">MIALGAQLYTVRAFTQTPEDIERTLRKIKEIGFNTIQISGFGYIEPQRLADLVRELELDVCVTHTPFDRLQNDLDAVIQEHRLIGCDTIGLGAMPAQYQSSKEGAQQFIADIRPIADHIREEGLTFAYHNHNFEFQRYDGRLVMDMLIEDTDPDAFHFILDTFWLQMGGVNPPDYIRKVAGRMKVCHFKDFAVDHMKPIFSEIGLGNLDLKECFRACEDAGVKAIVIEEDECPRDPFDCLAVSLRNLKAIAANH</sequence>
<dbReference type="InterPro" id="IPR036237">
    <property type="entry name" value="Xyl_isomerase-like_sf"/>
</dbReference>
<dbReference type="AlphaFoldDB" id="A0A926DS44"/>
<gene>
    <name evidence="2" type="ORF">H8730_04480</name>
</gene>
<dbReference type="PANTHER" id="PTHR12110">
    <property type="entry name" value="HYDROXYPYRUVATE ISOMERASE"/>
    <property type="match status" value="1"/>
</dbReference>
<comment type="caution">
    <text evidence="2">The sequence shown here is derived from an EMBL/GenBank/DDBJ whole genome shotgun (WGS) entry which is preliminary data.</text>
</comment>
<evidence type="ECO:0000313" key="2">
    <source>
        <dbReference type="EMBL" id="MBC8542802.1"/>
    </source>
</evidence>
<keyword evidence="3" id="KW-1185">Reference proteome</keyword>
<dbReference type="PANTHER" id="PTHR12110:SF41">
    <property type="entry name" value="INOSOSE DEHYDRATASE"/>
    <property type="match status" value="1"/>
</dbReference>
<dbReference type="RefSeq" id="WP_177720424.1">
    <property type="nucleotide sequence ID" value="NZ_JACRSQ010000004.1"/>
</dbReference>
<feature type="domain" description="Xylose isomerase-like TIM barrel" evidence="1">
    <location>
        <begin position="25"/>
        <end position="235"/>
    </location>
</feature>
<proteinExistence type="predicted"/>